<feature type="transmembrane region" description="Helical" evidence="1">
    <location>
        <begin position="72"/>
        <end position="94"/>
    </location>
</feature>
<gene>
    <name evidence="2" type="ORF">SAMN04487859_1216</name>
</gene>
<dbReference type="AlphaFoldDB" id="A0A1I5FP29"/>
<proteinExistence type="predicted"/>
<sequence length="101" mass="11147">MQIWMKLCGGMKLMKGNAVAATIIVTAVASVLGYTCATAYLTFRDYGYTAAVDWTWLALSYFPVRTVRPDDFWLATMIIGGFACVGLIFAAVTVRRSRYEG</sequence>
<evidence type="ECO:0000256" key="1">
    <source>
        <dbReference type="SAM" id="Phobius"/>
    </source>
</evidence>
<evidence type="ECO:0000313" key="2">
    <source>
        <dbReference type="EMBL" id="SFO25373.1"/>
    </source>
</evidence>
<accession>A0A1I5FP29</accession>
<keyword evidence="3" id="KW-1185">Reference proteome</keyword>
<keyword evidence="1" id="KW-0472">Membrane</keyword>
<dbReference type="Proteomes" id="UP000198599">
    <property type="component" value="Unassembled WGS sequence"/>
</dbReference>
<dbReference type="EMBL" id="FOVP01000021">
    <property type="protein sequence ID" value="SFO25373.1"/>
    <property type="molecule type" value="Genomic_DNA"/>
</dbReference>
<keyword evidence="1" id="KW-1133">Transmembrane helix</keyword>
<organism evidence="2 3">
    <name type="scientific">Roseovarius lutimaris</name>
    <dbReference type="NCBI Taxonomy" id="1005928"/>
    <lineage>
        <taxon>Bacteria</taxon>
        <taxon>Pseudomonadati</taxon>
        <taxon>Pseudomonadota</taxon>
        <taxon>Alphaproteobacteria</taxon>
        <taxon>Rhodobacterales</taxon>
        <taxon>Roseobacteraceae</taxon>
        <taxon>Roseovarius</taxon>
    </lineage>
</organism>
<dbReference type="STRING" id="1005928.SAMN04487859_1216"/>
<keyword evidence="1" id="KW-0812">Transmembrane</keyword>
<evidence type="ECO:0000313" key="3">
    <source>
        <dbReference type="Proteomes" id="UP000198599"/>
    </source>
</evidence>
<reference evidence="3" key="1">
    <citation type="submission" date="2016-10" db="EMBL/GenBank/DDBJ databases">
        <authorList>
            <person name="Varghese N."/>
            <person name="Submissions S."/>
        </authorList>
    </citation>
    <scope>NUCLEOTIDE SEQUENCE [LARGE SCALE GENOMIC DNA]</scope>
    <source>
        <strain evidence="3">DSM 28463</strain>
    </source>
</reference>
<name>A0A1I5FP29_9RHOB</name>
<protein>
    <submittedName>
        <fullName evidence="2">Uncharacterized protein</fullName>
    </submittedName>
</protein>